<dbReference type="InterPro" id="IPR037185">
    <property type="entry name" value="EmrE-like"/>
</dbReference>
<keyword evidence="7 8" id="KW-0472">Membrane</keyword>
<evidence type="ECO:0000313" key="11">
    <source>
        <dbReference type="Proteomes" id="UP001138961"/>
    </source>
</evidence>
<dbReference type="SUPFAM" id="SSF103481">
    <property type="entry name" value="Multidrug resistance efflux transporter EmrE"/>
    <property type="match status" value="2"/>
</dbReference>
<keyword evidence="6 8" id="KW-1133">Transmembrane helix</keyword>
<feature type="transmembrane region" description="Helical" evidence="8">
    <location>
        <begin position="264"/>
        <end position="281"/>
    </location>
</feature>
<name>A0ABS8BQ85_9RHOB</name>
<dbReference type="InterPro" id="IPR004626">
    <property type="entry name" value="RarD"/>
</dbReference>
<dbReference type="EMBL" id="JAJATZ010000001">
    <property type="protein sequence ID" value="MCB5197890.1"/>
    <property type="molecule type" value="Genomic_DNA"/>
</dbReference>
<evidence type="ECO:0000256" key="8">
    <source>
        <dbReference type="SAM" id="Phobius"/>
    </source>
</evidence>
<feature type="transmembrane region" description="Helical" evidence="8">
    <location>
        <begin position="203"/>
        <end position="225"/>
    </location>
</feature>
<dbReference type="NCBIfam" id="TIGR00688">
    <property type="entry name" value="rarD"/>
    <property type="match status" value="1"/>
</dbReference>
<protein>
    <submittedName>
        <fullName evidence="10">EamA family transporter RarD</fullName>
    </submittedName>
</protein>
<feature type="transmembrane region" description="Helical" evidence="8">
    <location>
        <begin position="169"/>
        <end position="191"/>
    </location>
</feature>
<keyword evidence="3" id="KW-0813">Transport</keyword>
<keyword evidence="5 8" id="KW-0812">Transmembrane</keyword>
<feature type="domain" description="EamA" evidence="9">
    <location>
        <begin position="3"/>
        <end position="139"/>
    </location>
</feature>
<evidence type="ECO:0000256" key="6">
    <source>
        <dbReference type="ARBA" id="ARBA00022989"/>
    </source>
</evidence>
<reference evidence="10" key="1">
    <citation type="submission" date="2021-10" db="EMBL/GenBank/DDBJ databases">
        <title>Loktanella gaetbuli sp. nov., isolated from a tidal flat.</title>
        <authorList>
            <person name="Park S."/>
            <person name="Yoon J.-H."/>
        </authorList>
    </citation>
    <scope>NUCLEOTIDE SEQUENCE</scope>
    <source>
        <strain evidence="10">TSTF-M6</strain>
    </source>
</reference>
<feature type="transmembrane region" description="Helical" evidence="8">
    <location>
        <begin position="7"/>
        <end position="25"/>
    </location>
</feature>
<evidence type="ECO:0000256" key="7">
    <source>
        <dbReference type="ARBA" id="ARBA00023136"/>
    </source>
</evidence>
<feature type="transmembrane region" description="Helical" evidence="8">
    <location>
        <begin position="237"/>
        <end position="258"/>
    </location>
</feature>
<dbReference type="InterPro" id="IPR000620">
    <property type="entry name" value="EamA_dom"/>
</dbReference>
<dbReference type="InterPro" id="IPR050638">
    <property type="entry name" value="AA-Vitamin_Transporters"/>
</dbReference>
<gene>
    <name evidence="10" type="primary">rarD</name>
    <name evidence="10" type="ORF">LGQ03_01415</name>
</gene>
<evidence type="ECO:0000256" key="2">
    <source>
        <dbReference type="ARBA" id="ARBA00007362"/>
    </source>
</evidence>
<evidence type="ECO:0000259" key="9">
    <source>
        <dbReference type="Pfam" id="PF00892"/>
    </source>
</evidence>
<organism evidence="10 11">
    <name type="scientific">Loktanella gaetbuli</name>
    <dbReference type="NCBI Taxonomy" id="2881335"/>
    <lineage>
        <taxon>Bacteria</taxon>
        <taxon>Pseudomonadati</taxon>
        <taxon>Pseudomonadota</taxon>
        <taxon>Alphaproteobacteria</taxon>
        <taxon>Rhodobacterales</taxon>
        <taxon>Roseobacteraceae</taxon>
        <taxon>Loktanella</taxon>
    </lineage>
</organism>
<comment type="subcellular location">
    <subcellularLocation>
        <location evidence="1">Cell membrane</location>
        <topology evidence="1">Multi-pass membrane protein</topology>
    </subcellularLocation>
</comment>
<evidence type="ECO:0000256" key="4">
    <source>
        <dbReference type="ARBA" id="ARBA00022475"/>
    </source>
</evidence>
<feature type="transmembrane region" description="Helical" evidence="8">
    <location>
        <begin position="99"/>
        <end position="116"/>
    </location>
</feature>
<dbReference type="Pfam" id="PF00892">
    <property type="entry name" value="EamA"/>
    <property type="match status" value="1"/>
</dbReference>
<comment type="caution">
    <text evidence="10">The sequence shown here is derived from an EMBL/GenBank/DDBJ whole genome shotgun (WGS) entry which is preliminary data.</text>
</comment>
<feature type="transmembrane region" description="Helical" evidence="8">
    <location>
        <begin position="67"/>
        <end position="87"/>
    </location>
</feature>
<comment type="similarity">
    <text evidence="2">Belongs to the EamA transporter family.</text>
</comment>
<accession>A0ABS8BQ85</accession>
<feature type="transmembrane region" description="Helical" evidence="8">
    <location>
        <begin position="37"/>
        <end position="55"/>
    </location>
</feature>
<evidence type="ECO:0000256" key="3">
    <source>
        <dbReference type="ARBA" id="ARBA00022448"/>
    </source>
</evidence>
<keyword evidence="11" id="KW-1185">Reference proteome</keyword>
<sequence length="302" mass="32230">MVKGIAALVLACTVWGLSPLFYWLLSDIPPLEVLSYRTLWSLVFFAGLLAVQGRLHRVGQALRDPRTQMILIAASVMISVNWFGFIWSISRGNGLEASLGYYIFPLVSVVLGAVFFGERLGRAQLAAVVLAAVAVSVLTLGLGVPPWIALLLAGTFGAYGVLKKRLSLGAVTSVTAEVAIIAPLAIGWLALRGTTWPGQGADLGTHALLMLSGPLTGLPLILFSYATQHVRLSTVGIVQYLNPSLQFACAVLFFGNLVTPWHGIAFPLIWGALVIYSVAAYRQDRARRRAASAAAVLSTTVT</sequence>
<dbReference type="Proteomes" id="UP001138961">
    <property type="component" value="Unassembled WGS sequence"/>
</dbReference>
<keyword evidence="4" id="KW-1003">Cell membrane</keyword>
<evidence type="ECO:0000256" key="1">
    <source>
        <dbReference type="ARBA" id="ARBA00004651"/>
    </source>
</evidence>
<evidence type="ECO:0000313" key="10">
    <source>
        <dbReference type="EMBL" id="MCB5197890.1"/>
    </source>
</evidence>
<evidence type="ECO:0000256" key="5">
    <source>
        <dbReference type="ARBA" id="ARBA00022692"/>
    </source>
</evidence>
<dbReference type="PANTHER" id="PTHR32322">
    <property type="entry name" value="INNER MEMBRANE TRANSPORTER"/>
    <property type="match status" value="1"/>
</dbReference>
<proteinExistence type="inferred from homology"/>
<dbReference type="PANTHER" id="PTHR32322:SF2">
    <property type="entry name" value="EAMA DOMAIN-CONTAINING PROTEIN"/>
    <property type="match status" value="1"/>
</dbReference>
<dbReference type="RefSeq" id="WP_226746955.1">
    <property type="nucleotide sequence ID" value="NZ_JAJATZ010000001.1"/>
</dbReference>